<feature type="region of interest" description="Disordered" evidence="1">
    <location>
        <begin position="104"/>
        <end position="145"/>
    </location>
</feature>
<dbReference type="InterPro" id="IPR021109">
    <property type="entry name" value="Peptidase_aspartic_dom_sf"/>
</dbReference>
<reference evidence="2" key="1">
    <citation type="journal article" date="2019" name="Sci. Rep.">
        <title>Draft genome of Tanacetum cinerariifolium, the natural source of mosquito coil.</title>
        <authorList>
            <person name="Yamashiro T."/>
            <person name="Shiraishi A."/>
            <person name="Satake H."/>
            <person name="Nakayama K."/>
        </authorList>
    </citation>
    <scope>NUCLEOTIDE SEQUENCE</scope>
</reference>
<gene>
    <name evidence="2" type="ORF">Tci_057128</name>
</gene>
<dbReference type="PANTHER" id="PTHR33067:SF35">
    <property type="entry name" value="ASPARTIC PEPTIDASE DDI1-TYPE DOMAIN-CONTAINING PROTEIN"/>
    <property type="match status" value="1"/>
</dbReference>
<dbReference type="CDD" id="cd00303">
    <property type="entry name" value="retropepsin_like"/>
    <property type="match status" value="1"/>
</dbReference>
<evidence type="ECO:0000313" key="2">
    <source>
        <dbReference type="EMBL" id="GEU85150.1"/>
    </source>
</evidence>
<name>A0A6L2NGJ7_TANCI</name>
<feature type="region of interest" description="Disordered" evidence="1">
    <location>
        <begin position="412"/>
        <end position="431"/>
    </location>
</feature>
<protein>
    <submittedName>
        <fullName evidence="2">Reverse transcriptase domain-containing protein</fullName>
    </submittedName>
</protein>
<dbReference type="AlphaFoldDB" id="A0A6L2NGJ7"/>
<organism evidence="2">
    <name type="scientific">Tanacetum cinerariifolium</name>
    <name type="common">Dalmatian daisy</name>
    <name type="synonym">Chrysanthemum cinerariifolium</name>
    <dbReference type="NCBI Taxonomy" id="118510"/>
    <lineage>
        <taxon>Eukaryota</taxon>
        <taxon>Viridiplantae</taxon>
        <taxon>Streptophyta</taxon>
        <taxon>Embryophyta</taxon>
        <taxon>Tracheophyta</taxon>
        <taxon>Spermatophyta</taxon>
        <taxon>Magnoliopsida</taxon>
        <taxon>eudicotyledons</taxon>
        <taxon>Gunneridae</taxon>
        <taxon>Pentapetalae</taxon>
        <taxon>asterids</taxon>
        <taxon>campanulids</taxon>
        <taxon>Asterales</taxon>
        <taxon>Asteraceae</taxon>
        <taxon>Asteroideae</taxon>
        <taxon>Anthemideae</taxon>
        <taxon>Anthemidinae</taxon>
        <taxon>Tanacetum</taxon>
    </lineage>
</organism>
<evidence type="ECO:0000256" key="1">
    <source>
        <dbReference type="SAM" id="MobiDB-lite"/>
    </source>
</evidence>
<keyword evidence="2" id="KW-0548">Nucleotidyltransferase</keyword>
<dbReference type="EMBL" id="BKCJ010009046">
    <property type="protein sequence ID" value="GEU85150.1"/>
    <property type="molecule type" value="Genomic_DNA"/>
</dbReference>
<keyword evidence="2" id="KW-0695">RNA-directed DNA polymerase</keyword>
<feature type="non-terminal residue" evidence="2">
    <location>
        <position position="1"/>
    </location>
</feature>
<feature type="compositionally biased region" description="Basic and acidic residues" evidence="1">
    <location>
        <begin position="125"/>
        <end position="136"/>
    </location>
</feature>
<feature type="compositionally biased region" description="Low complexity" evidence="1">
    <location>
        <begin position="639"/>
        <end position="648"/>
    </location>
</feature>
<dbReference type="Gene3D" id="2.40.70.10">
    <property type="entry name" value="Acid Proteases"/>
    <property type="match status" value="1"/>
</dbReference>
<feature type="region of interest" description="Disordered" evidence="1">
    <location>
        <begin position="631"/>
        <end position="669"/>
    </location>
</feature>
<accession>A0A6L2NGJ7</accession>
<dbReference type="PANTHER" id="PTHR33067">
    <property type="entry name" value="RNA-DIRECTED DNA POLYMERASE-RELATED"/>
    <property type="match status" value="1"/>
</dbReference>
<comment type="caution">
    <text evidence="2">The sequence shown here is derived from an EMBL/GenBank/DDBJ whole genome shotgun (WGS) entry which is preliminary data.</text>
</comment>
<dbReference type="GO" id="GO:0003964">
    <property type="term" value="F:RNA-directed DNA polymerase activity"/>
    <property type="evidence" value="ECO:0007669"/>
    <property type="project" value="UniProtKB-KW"/>
</dbReference>
<sequence>AFLFPITTNVTIPRRRRRKQNSNIVEPKFQTMADNQVFDNRTMAQMLQAPIEGYEDAIIVPPINKNQQDFQKKFKQKQDDFQNQMMNFMQNLYNNKASSSSSLAKAITTRSGNSYDGPSIPPPMMEKEPEATKDTELPSTEDIQPQKIREKDDILAVKFMEIFRDIHFELSFADALIHMPKFAPMFKKLLNNKDKLIELTKTSLNENCSAMVLKKLPEKLGDPGRFLIPCDFLEFDNFLALADLGASIILMPSSIWKKLRLPTLNDTKMVLELADRTISKPTSVAENVFVKVRKFYFPVDFVVLDFITDPRVPLILERPFLSTAHAIINVHKREIILRQDTQSLTLQCGDTPSIKKYKFESLNKIDFIDAGESDFYSEEIENFLNDDSIPIGVENSVFDQEEDILYHESLLSEDPSPLPSMNPNQTKSSIKEPEHSFSMGYEHFNTTLITNEVVVLRTSYQSHDDVTIHEDDVPIEEFKVHSNPLFDNDEINSNELKSHVESNSVESLSDHDDLIDSSQRIDHLEEISKPLMPIRIAEEQRIKREHAEYISQIEMLFTINPRPHPTVNANTIFESIPSSLIPIQDNDSQKEEIDIVTSTDDVLPPGVENDDDSDGEIDAVEELHVDNSILNSEHEFSNNEESNFDNLSVPRPPLDPPDAKIDFEPDTGE</sequence>
<keyword evidence="2" id="KW-0808">Transferase</keyword>
<proteinExistence type="predicted"/>